<feature type="transmembrane region" description="Helical" evidence="6">
    <location>
        <begin position="43"/>
        <end position="61"/>
    </location>
</feature>
<feature type="transmembrane region" description="Helical" evidence="6">
    <location>
        <begin position="93"/>
        <end position="115"/>
    </location>
</feature>
<gene>
    <name evidence="7" type="ORF">ACFQRB_15175</name>
</gene>
<feature type="transmembrane region" description="Helical" evidence="6">
    <location>
        <begin position="121"/>
        <end position="138"/>
    </location>
</feature>
<comment type="caution">
    <text evidence="7">The sequence shown here is derived from an EMBL/GenBank/DDBJ whole genome shotgun (WGS) entry which is preliminary data.</text>
</comment>
<keyword evidence="8" id="KW-1185">Reference proteome</keyword>
<dbReference type="GO" id="GO:0016740">
    <property type="term" value="F:transferase activity"/>
    <property type="evidence" value="ECO:0007669"/>
    <property type="project" value="UniProtKB-KW"/>
</dbReference>
<dbReference type="PANTHER" id="PTHR13929">
    <property type="entry name" value="1,4-DIHYDROXY-2-NAPHTHOATE OCTAPRENYLTRANSFERASE"/>
    <property type="match status" value="1"/>
</dbReference>
<dbReference type="GO" id="GO:0044281">
    <property type="term" value="P:small molecule metabolic process"/>
    <property type="evidence" value="ECO:0007669"/>
    <property type="project" value="UniProtKB-ARBA"/>
</dbReference>
<evidence type="ECO:0000256" key="5">
    <source>
        <dbReference type="ARBA" id="ARBA00023136"/>
    </source>
</evidence>
<feature type="transmembrane region" description="Helical" evidence="6">
    <location>
        <begin position="245"/>
        <end position="264"/>
    </location>
</feature>
<evidence type="ECO:0000256" key="2">
    <source>
        <dbReference type="ARBA" id="ARBA00022679"/>
    </source>
</evidence>
<evidence type="ECO:0000313" key="8">
    <source>
        <dbReference type="Proteomes" id="UP001596368"/>
    </source>
</evidence>
<dbReference type="GO" id="GO:0042180">
    <property type="term" value="P:ketone metabolic process"/>
    <property type="evidence" value="ECO:0007669"/>
    <property type="project" value="UniProtKB-ARBA"/>
</dbReference>
<evidence type="ECO:0000313" key="7">
    <source>
        <dbReference type="EMBL" id="MFC7137411.1"/>
    </source>
</evidence>
<organism evidence="7 8">
    <name type="scientific">Halobaculum litoreum</name>
    <dbReference type="NCBI Taxonomy" id="3031998"/>
    <lineage>
        <taxon>Archaea</taxon>
        <taxon>Methanobacteriati</taxon>
        <taxon>Methanobacteriota</taxon>
        <taxon>Stenosarchaea group</taxon>
        <taxon>Halobacteria</taxon>
        <taxon>Halobacteriales</taxon>
        <taxon>Haloferacaceae</taxon>
        <taxon>Halobaculum</taxon>
    </lineage>
</organism>
<keyword evidence="3 6" id="KW-0812">Transmembrane</keyword>
<evidence type="ECO:0000256" key="6">
    <source>
        <dbReference type="SAM" id="Phobius"/>
    </source>
</evidence>
<keyword evidence="4 6" id="KW-1133">Transmembrane helix</keyword>
<dbReference type="EMBL" id="JBHSZG010000001">
    <property type="protein sequence ID" value="MFC7137411.1"/>
    <property type="molecule type" value="Genomic_DNA"/>
</dbReference>
<dbReference type="GO" id="GO:0005886">
    <property type="term" value="C:plasma membrane"/>
    <property type="evidence" value="ECO:0007669"/>
    <property type="project" value="UniProtKB-SubCell"/>
</dbReference>
<reference evidence="7 8" key="1">
    <citation type="journal article" date="2019" name="Int. J. Syst. Evol. Microbiol.">
        <title>The Global Catalogue of Microorganisms (GCM) 10K type strain sequencing project: providing services to taxonomists for standard genome sequencing and annotation.</title>
        <authorList>
            <consortium name="The Broad Institute Genomics Platform"/>
            <consortium name="The Broad Institute Genome Sequencing Center for Infectious Disease"/>
            <person name="Wu L."/>
            <person name="Ma J."/>
        </authorList>
    </citation>
    <scope>NUCLEOTIDE SEQUENCE [LARGE SCALE GENOMIC DNA]</scope>
    <source>
        <strain evidence="7 8">DT92</strain>
    </source>
</reference>
<evidence type="ECO:0000256" key="3">
    <source>
        <dbReference type="ARBA" id="ARBA00022692"/>
    </source>
</evidence>
<protein>
    <submittedName>
        <fullName evidence="7">Prenyltransferase</fullName>
    </submittedName>
</protein>
<dbReference type="InterPro" id="IPR000537">
    <property type="entry name" value="UbiA_prenyltransferase"/>
</dbReference>
<evidence type="ECO:0000256" key="4">
    <source>
        <dbReference type="ARBA" id="ARBA00022989"/>
    </source>
</evidence>
<feature type="transmembrane region" description="Helical" evidence="6">
    <location>
        <begin position="271"/>
        <end position="291"/>
    </location>
</feature>
<dbReference type="PANTHER" id="PTHR13929:SF0">
    <property type="entry name" value="UBIA PRENYLTRANSFERASE DOMAIN-CONTAINING PROTEIN 1"/>
    <property type="match status" value="1"/>
</dbReference>
<feature type="transmembrane region" description="Helical" evidence="6">
    <location>
        <begin position="174"/>
        <end position="197"/>
    </location>
</feature>
<keyword evidence="5 6" id="KW-0472">Membrane</keyword>
<name>A0ABD5XV89_9EURY</name>
<dbReference type="AlphaFoldDB" id="A0ABD5XV89"/>
<keyword evidence="2" id="KW-0808">Transferase</keyword>
<comment type="subcellular location">
    <subcellularLocation>
        <location evidence="1">Cell membrane</location>
        <topology evidence="1">Multi-pass membrane protein</topology>
    </subcellularLocation>
</comment>
<evidence type="ECO:0000256" key="1">
    <source>
        <dbReference type="ARBA" id="ARBA00004651"/>
    </source>
</evidence>
<dbReference type="Proteomes" id="UP001596368">
    <property type="component" value="Unassembled WGS sequence"/>
</dbReference>
<dbReference type="CDD" id="cd13962">
    <property type="entry name" value="PT_UbiA_UBIAD1"/>
    <property type="match status" value="1"/>
</dbReference>
<feature type="transmembrane region" description="Helical" evidence="6">
    <location>
        <begin position="218"/>
        <end position="239"/>
    </location>
</feature>
<proteinExistence type="predicted"/>
<sequence length="294" mass="29435">MRRRALALWRMARPAQVLLILAVYWLGAAMALARGAAADGDALLAGAAVLLPVAASVHYANEYADAGTDARTERTPFSGGSGALADLGLSPRVAARATVGAAVVAGIALAVAVAAGVPATTLALLAAVLVVGWAYSLPPVRLVARGVGEGTNVLLGAVLLPAAGYATLARPGAATALAFVPFAWLVVPNLLATHYADRAADAATGKRTLAVRLSPRRLRALGLAFAAGYPGVVVLVAAAGALPPLVVAAHALALPAVAWAAGSLTRRRSPLPAVAAMATLATTTALAWTWLAHA</sequence>
<accession>A0ABD5XV89</accession>
<feature type="transmembrane region" description="Helical" evidence="6">
    <location>
        <begin position="150"/>
        <end position="168"/>
    </location>
</feature>
<dbReference type="InterPro" id="IPR026046">
    <property type="entry name" value="UBIAD1"/>
</dbReference>
<dbReference type="Pfam" id="PF01040">
    <property type="entry name" value="UbiA"/>
    <property type="match status" value="1"/>
</dbReference>